<evidence type="ECO:0000256" key="5">
    <source>
        <dbReference type="ARBA" id="ARBA00023136"/>
    </source>
</evidence>
<evidence type="ECO:0000256" key="8">
    <source>
        <dbReference type="ARBA" id="ARBA00031599"/>
    </source>
</evidence>
<keyword evidence="7" id="KW-0449">Lipoprotein</keyword>
<dbReference type="PROSITE" id="PS50002">
    <property type="entry name" value="SH3"/>
    <property type="match status" value="1"/>
</dbReference>
<evidence type="ECO:0000259" key="10">
    <source>
        <dbReference type="PROSITE" id="PS50002"/>
    </source>
</evidence>
<comment type="similarity">
    <text evidence="2">Belongs to the MAGUK family.</text>
</comment>
<dbReference type="CDD" id="cd00071">
    <property type="entry name" value="GMPK"/>
    <property type="match status" value="1"/>
</dbReference>
<dbReference type="AlphaFoldDB" id="A0A3B4ZQN4"/>
<dbReference type="SUPFAM" id="SSF50044">
    <property type="entry name" value="SH3-domain"/>
    <property type="match status" value="1"/>
</dbReference>
<evidence type="ECO:0000313" key="13">
    <source>
        <dbReference type="Ensembl" id="ENSSPAP00000011193.1"/>
    </source>
</evidence>
<dbReference type="InterPro" id="IPR001478">
    <property type="entry name" value="PDZ"/>
</dbReference>
<keyword evidence="4 9" id="KW-0728">SH3 domain</keyword>
<dbReference type="GO" id="GO:0016020">
    <property type="term" value="C:membrane"/>
    <property type="evidence" value="ECO:0007669"/>
    <property type="project" value="UniProtKB-SubCell"/>
</dbReference>
<dbReference type="Gene3D" id="2.30.30.40">
    <property type="entry name" value="SH3 Domains"/>
    <property type="match status" value="1"/>
</dbReference>
<keyword evidence="6" id="KW-0564">Palmitate</keyword>
<dbReference type="InterPro" id="IPR001452">
    <property type="entry name" value="SH3_domain"/>
</dbReference>
<evidence type="ECO:0000256" key="4">
    <source>
        <dbReference type="ARBA" id="ARBA00022443"/>
    </source>
</evidence>
<dbReference type="Ensembl" id="ENSSPAT00000011390.1">
    <property type="protein sequence ID" value="ENSSPAP00000011193.1"/>
    <property type="gene ID" value="ENSSPAG00000008482.1"/>
</dbReference>
<evidence type="ECO:0000256" key="9">
    <source>
        <dbReference type="PROSITE-ProRule" id="PRU00192"/>
    </source>
</evidence>
<dbReference type="SMART" id="SM00072">
    <property type="entry name" value="GuKc"/>
    <property type="match status" value="1"/>
</dbReference>
<dbReference type="InterPro" id="IPR036028">
    <property type="entry name" value="SH3-like_dom_sf"/>
</dbReference>
<dbReference type="PROSITE" id="PS50052">
    <property type="entry name" value="GUANYLATE_KINASE_2"/>
    <property type="match status" value="1"/>
</dbReference>
<organism evidence="13">
    <name type="scientific">Stegastes partitus</name>
    <name type="common">bicolor damselfish</name>
    <dbReference type="NCBI Taxonomy" id="144197"/>
    <lineage>
        <taxon>Eukaryota</taxon>
        <taxon>Metazoa</taxon>
        <taxon>Chordata</taxon>
        <taxon>Craniata</taxon>
        <taxon>Vertebrata</taxon>
        <taxon>Euteleostomi</taxon>
        <taxon>Actinopterygii</taxon>
        <taxon>Neopterygii</taxon>
        <taxon>Teleostei</taxon>
        <taxon>Neoteleostei</taxon>
        <taxon>Acanthomorphata</taxon>
        <taxon>Ovalentaria</taxon>
        <taxon>Pomacentridae</taxon>
        <taxon>Stegastes</taxon>
    </lineage>
</organism>
<dbReference type="Gene3D" id="3.40.50.300">
    <property type="entry name" value="P-loop containing nucleotide triphosphate hydrolases"/>
    <property type="match status" value="1"/>
</dbReference>
<proteinExistence type="inferred from homology"/>
<reference evidence="13" key="1">
    <citation type="submission" date="2023-09" db="UniProtKB">
        <authorList>
            <consortium name="Ensembl"/>
        </authorList>
    </citation>
    <scope>IDENTIFICATION</scope>
</reference>
<dbReference type="GeneTree" id="ENSGT00940000158744"/>
<keyword evidence="5" id="KW-0472">Membrane</keyword>
<dbReference type="InterPro" id="IPR008145">
    <property type="entry name" value="GK/Ca_channel_bsu"/>
</dbReference>
<evidence type="ECO:0000259" key="12">
    <source>
        <dbReference type="PROSITE" id="PS50106"/>
    </source>
</evidence>
<dbReference type="Pfam" id="PF07653">
    <property type="entry name" value="SH3_2"/>
    <property type="match status" value="1"/>
</dbReference>
<dbReference type="Gene3D" id="2.30.42.10">
    <property type="match status" value="1"/>
</dbReference>
<evidence type="ECO:0000256" key="2">
    <source>
        <dbReference type="ARBA" id="ARBA00007014"/>
    </source>
</evidence>
<dbReference type="InterPro" id="IPR035475">
    <property type="entry name" value="MPP1_SH3"/>
</dbReference>
<comment type="subcellular location">
    <subcellularLocation>
        <location evidence="1">Membrane</location>
    </subcellularLocation>
</comment>
<name>A0A3B4ZQN4_9TELE</name>
<dbReference type="SUPFAM" id="SSF52540">
    <property type="entry name" value="P-loop containing nucleoside triphosphate hydrolases"/>
    <property type="match status" value="1"/>
</dbReference>
<dbReference type="SMART" id="SM00228">
    <property type="entry name" value="PDZ"/>
    <property type="match status" value="1"/>
</dbReference>
<feature type="domain" description="SH3" evidence="10">
    <location>
        <begin position="138"/>
        <end position="208"/>
    </location>
</feature>
<dbReference type="SMART" id="SM00326">
    <property type="entry name" value="SH3"/>
    <property type="match status" value="1"/>
</dbReference>
<evidence type="ECO:0000256" key="1">
    <source>
        <dbReference type="ARBA" id="ARBA00004370"/>
    </source>
</evidence>
<protein>
    <recommendedName>
        <fullName evidence="3">55 kDa erythrocyte membrane protein</fullName>
    </recommendedName>
    <alternativeName>
        <fullName evidence="8">Membrane protein, palmitoylated 1</fullName>
    </alternativeName>
</protein>
<dbReference type="InterPro" id="IPR008144">
    <property type="entry name" value="Guanylate_kin-like_dom"/>
</dbReference>
<dbReference type="InterPro" id="IPR050716">
    <property type="entry name" value="MAGUK"/>
</dbReference>
<evidence type="ECO:0000259" key="11">
    <source>
        <dbReference type="PROSITE" id="PS50052"/>
    </source>
</evidence>
<dbReference type="PANTHER" id="PTHR23122">
    <property type="entry name" value="MEMBRANE-ASSOCIATED GUANYLATE KINASE MAGUK"/>
    <property type="match status" value="1"/>
</dbReference>
<dbReference type="InterPro" id="IPR020590">
    <property type="entry name" value="Guanylate_kinase_CS"/>
</dbReference>
<dbReference type="InterPro" id="IPR027417">
    <property type="entry name" value="P-loop_NTPase"/>
</dbReference>
<feature type="domain" description="PDZ" evidence="12">
    <location>
        <begin position="74"/>
        <end position="140"/>
    </location>
</feature>
<evidence type="ECO:0000256" key="6">
    <source>
        <dbReference type="ARBA" id="ARBA00023139"/>
    </source>
</evidence>
<dbReference type="Pfam" id="PF00625">
    <property type="entry name" value="Guanylate_kin"/>
    <property type="match status" value="1"/>
</dbReference>
<dbReference type="FunFam" id="3.30.63.10:FF:000002">
    <property type="entry name" value="Guanylate kinase 1"/>
    <property type="match status" value="1"/>
</dbReference>
<dbReference type="Pfam" id="PF00595">
    <property type="entry name" value="PDZ"/>
    <property type="match status" value="1"/>
</dbReference>
<dbReference type="CDD" id="cd12080">
    <property type="entry name" value="SH3_MPP1"/>
    <property type="match status" value="1"/>
</dbReference>
<evidence type="ECO:0000256" key="7">
    <source>
        <dbReference type="ARBA" id="ARBA00023288"/>
    </source>
</evidence>
<dbReference type="PROSITE" id="PS00856">
    <property type="entry name" value="GUANYLATE_KINASE_1"/>
    <property type="match status" value="1"/>
</dbReference>
<sequence>MTLKSNKNEPAVILEPVSSVRTALSDLYLEQLLQNKPKSDKQAAMQTYENKGAEVYTNGSARLMNGTELTRMKEVAFEKNPSEPMGVTLKVNDKQRCTVARILHGGMIHRQGSLHEGDEIAEINGKSVTNQTVDQLQKILMYMRAQFDYDPAKDDLIPCKEAGLKFQNGDIIQIINKQDPNWWQGRVESNAADFAGLIPSPELQEWRVASKSKAREGSQSCSPFGKKKKCKDKYLAKHSSIFDQLDVISYEEVVQLPAFKRKTLVLIGAPGVGRSHIKNSLLTKYPEKFSYPAPHTTRPQRKDEENGQEYYFISNEAMTKSISGNELLEYGSFQGFMFGTKIETIQKIHEQGKISLLDVEPQTLKLLRTADFAPLVVFIAPTNTAPQTENLQMIQKESDAILTTYRHFFDVVLVNNDVDESVKGVEEAIERATSTPQWVPVSWVY</sequence>
<accession>A0A3B4ZQN4</accession>
<dbReference type="PROSITE" id="PS50106">
    <property type="entry name" value="PDZ"/>
    <property type="match status" value="1"/>
</dbReference>
<dbReference type="InterPro" id="IPR036034">
    <property type="entry name" value="PDZ_sf"/>
</dbReference>
<feature type="domain" description="Guanylate kinase-like" evidence="11">
    <location>
        <begin position="261"/>
        <end position="430"/>
    </location>
</feature>
<dbReference type="SUPFAM" id="SSF50156">
    <property type="entry name" value="PDZ domain-like"/>
    <property type="match status" value="1"/>
</dbReference>
<evidence type="ECO:0000256" key="3">
    <source>
        <dbReference type="ARBA" id="ARBA00020455"/>
    </source>
</evidence>